<feature type="signal peptide" evidence="2">
    <location>
        <begin position="1"/>
        <end position="19"/>
    </location>
</feature>
<evidence type="ECO:0000313" key="4">
    <source>
        <dbReference type="Proteomes" id="UP000245699"/>
    </source>
</evidence>
<dbReference type="STRING" id="61424.A0A2T9Y1K1"/>
<evidence type="ECO:0000256" key="2">
    <source>
        <dbReference type="SAM" id="SignalP"/>
    </source>
</evidence>
<feature type="compositionally biased region" description="Polar residues" evidence="1">
    <location>
        <begin position="748"/>
        <end position="791"/>
    </location>
</feature>
<feature type="compositionally biased region" description="Low complexity" evidence="1">
    <location>
        <begin position="738"/>
        <end position="747"/>
    </location>
</feature>
<feature type="region of interest" description="Disordered" evidence="1">
    <location>
        <begin position="738"/>
        <end position="791"/>
    </location>
</feature>
<keyword evidence="4" id="KW-1185">Reference proteome</keyword>
<dbReference type="AlphaFoldDB" id="A0A2T9Y1K1"/>
<feature type="region of interest" description="Disordered" evidence="1">
    <location>
        <begin position="493"/>
        <end position="526"/>
    </location>
</feature>
<dbReference type="OrthoDB" id="76388at2759"/>
<feature type="compositionally biased region" description="Polar residues" evidence="1">
    <location>
        <begin position="494"/>
        <end position="507"/>
    </location>
</feature>
<keyword evidence="2" id="KW-0732">Signal</keyword>
<evidence type="ECO:0000313" key="3">
    <source>
        <dbReference type="EMBL" id="PVU86229.1"/>
    </source>
</evidence>
<dbReference type="Proteomes" id="UP000245699">
    <property type="component" value="Unassembled WGS sequence"/>
</dbReference>
<organism evidence="3 4">
    <name type="scientific">Furculomyces boomerangus</name>
    <dbReference type="NCBI Taxonomy" id="61424"/>
    <lineage>
        <taxon>Eukaryota</taxon>
        <taxon>Fungi</taxon>
        <taxon>Fungi incertae sedis</taxon>
        <taxon>Zoopagomycota</taxon>
        <taxon>Kickxellomycotina</taxon>
        <taxon>Harpellomycetes</taxon>
        <taxon>Harpellales</taxon>
        <taxon>Harpellaceae</taxon>
        <taxon>Furculomyces</taxon>
    </lineage>
</organism>
<evidence type="ECO:0008006" key="5">
    <source>
        <dbReference type="Google" id="ProtNLM"/>
    </source>
</evidence>
<feature type="compositionally biased region" description="Low complexity" evidence="1">
    <location>
        <begin position="898"/>
        <end position="956"/>
    </location>
</feature>
<feature type="region of interest" description="Disordered" evidence="1">
    <location>
        <begin position="898"/>
        <end position="969"/>
    </location>
</feature>
<evidence type="ECO:0000256" key="1">
    <source>
        <dbReference type="SAM" id="MobiDB-lite"/>
    </source>
</evidence>
<sequence length="1061" mass="112450">MKNLLIFGFLCTYQSFANSINAANRSNDINTKNTIEDNIDSYKNVEIKCIFESGKGNMYTIKTRSGHQAVYTCGNNQFCFTEKYEESNTEYGYCDTKERTKGNNSKPDNLVSVIQNKGTDTKSTSNKKGYSISLRDSSALTKQNVFKPNGKYESLVKFYKVGSYCSINHNNITSMNGEYEFAQSCYSPNSIEDNTFIDCINNKVIANKCNKGEICLNSGKSVTCIPGEVSQKTLKALYSKVSDENQHNFKMFSKRDGNSESCSNEGTFKCISPSGGGKAYSRCTNGRYETLLCEGSTVCFQKNDSVSCEDPIKVEPGTRQAGQCTVEGSLVCQSPDGQGKLFSQCSNGAYVGFTCAEGTVCFQKGNEVTCDHPENPRNLQACSENDTLTCSQPDGQGKLFSQCSNGYSIGFTCAEGTVCYQKGKEVTCERPSNPQNLEVCSINDKLTCSQPDGQGQAFSQCSNGFAIKFNCGAGTFCFQKGNEVTCDIAGGGSPQASQRNLEQNSISSKHKKNTKQSGTSNGTCTTDNSARCSNPGVSAIYYVCNAGVEEALSCNDGQVCSENETEVYCESLTNSTALQSPPQAVDAANASAVQQNPAEPALVTNTGLINQAILSSQKYTATSTNIGYSGVMPTINSYSAAVLPTTTSNLPTKITPTTTTSNLPTTTSNLPTTTSNIPTTTSNLPTTTSNLPTTTSNIPTTTSNLPTKITPTTTTSNLPTTRRSYYIGVLVSSTTPTPTVIPTTGTSNPTVIPTTGTSNPTVIPTTGTSNPTVIPTTGTSNPTVIPTTGTSNPTVIPTTATSMPKIPYIAYSSNCVITSGSCNIPQPTVTSTVTIYTKTVTTGKTQYITVSTTVCTASTNVLAANSSTDTSTDTVTLTSTSTDTATLTSTSTDTITSTSTSTNTITSTSTSTDTITSTSTSTDTITSTSTSTDTATLTGTSTDTSVSTITDTTTSTAPGLRKGLTNNNSGRKNHVNMVLETITKSVGTDVTVYEKMVTLTEKETSTQTSTMKMANVMVIDNKIGKNGGMKDVGNFVNKDPGIFLPTVQTATRLVLNPLLYP</sequence>
<feature type="chain" id="PRO_5015657024" description="Carbohydrate-binding module family 19 domain-containing protein" evidence="2">
    <location>
        <begin position="20"/>
        <end position="1061"/>
    </location>
</feature>
<name>A0A2T9Y1K1_9FUNG</name>
<accession>A0A2T9Y1K1</accession>
<feature type="compositionally biased region" description="Polar residues" evidence="1">
    <location>
        <begin position="515"/>
        <end position="526"/>
    </location>
</feature>
<comment type="caution">
    <text evidence="3">The sequence shown here is derived from an EMBL/GenBank/DDBJ whole genome shotgun (WGS) entry which is preliminary data.</text>
</comment>
<dbReference type="EMBL" id="MBFT01000950">
    <property type="protein sequence ID" value="PVU86229.1"/>
    <property type="molecule type" value="Genomic_DNA"/>
</dbReference>
<reference evidence="3 4" key="1">
    <citation type="journal article" date="2018" name="MBio">
        <title>Comparative Genomics Reveals the Core Gene Toolbox for the Fungus-Insect Symbiosis.</title>
        <authorList>
            <person name="Wang Y."/>
            <person name="Stata M."/>
            <person name="Wang W."/>
            <person name="Stajich J.E."/>
            <person name="White M.M."/>
            <person name="Moncalvo J.M."/>
        </authorList>
    </citation>
    <scope>NUCLEOTIDE SEQUENCE [LARGE SCALE GENOMIC DNA]</scope>
    <source>
        <strain evidence="3 4">AUS-77-4</strain>
    </source>
</reference>
<feature type="region of interest" description="Disordered" evidence="1">
    <location>
        <begin position="652"/>
        <end position="718"/>
    </location>
</feature>
<proteinExistence type="predicted"/>
<protein>
    <recommendedName>
        <fullName evidence="5">Carbohydrate-binding module family 19 domain-containing protein</fullName>
    </recommendedName>
</protein>
<gene>
    <name evidence="3" type="ORF">BB559_006596</name>
</gene>